<dbReference type="SUPFAM" id="SSF48452">
    <property type="entry name" value="TPR-like"/>
    <property type="match status" value="2"/>
</dbReference>
<dbReference type="PANTHER" id="PTHR44186:SF1">
    <property type="entry name" value="BARDET-BIEDL SYNDROME 4 PROTEIN"/>
    <property type="match status" value="1"/>
</dbReference>
<keyword evidence="1" id="KW-0677">Repeat</keyword>
<dbReference type="Pfam" id="PF13181">
    <property type="entry name" value="TPR_8"/>
    <property type="match status" value="1"/>
</dbReference>
<feature type="repeat" description="TPR" evidence="4">
    <location>
        <begin position="343"/>
        <end position="376"/>
    </location>
</feature>
<comment type="similarity">
    <text evidence="3">Belongs to the BBS4 family.</text>
</comment>
<dbReference type="InterPro" id="IPR011990">
    <property type="entry name" value="TPR-like_helical_dom_sf"/>
</dbReference>
<feature type="repeat" description="TPR" evidence="4">
    <location>
        <begin position="377"/>
        <end position="410"/>
    </location>
</feature>
<feature type="compositionally biased region" description="Polar residues" evidence="5">
    <location>
        <begin position="677"/>
        <end position="689"/>
    </location>
</feature>
<evidence type="ECO:0000313" key="7">
    <source>
        <dbReference type="Proteomes" id="UP001162164"/>
    </source>
</evidence>
<feature type="region of interest" description="Disordered" evidence="5">
    <location>
        <begin position="677"/>
        <end position="719"/>
    </location>
</feature>
<dbReference type="Pfam" id="PF13432">
    <property type="entry name" value="TPR_16"/>
    <property type="match status" value="2"/>
</dbReference>
<gene>
    <name evidence="6" type="ORF">NQ317_006352</name>
</gene>
<accession>A0ABQ9JPJ0</accession>
<evidence type="ECO:0000256" key="3">
    <source>
        <dbReference type="ARBA" id="ARBA00023778"/>
    </source>
</evidence>
<dbReference type="SMART" id="SM00028">
    <property type="entry name" value="TPR"/>
    <property type="match status" value="6"/>
</dbReference>
<feature type="compositionally biased region" description="Basic residues" evidence="5">
    <location>
        <begin position="115"/>
        <end position="127"/>
    </location>
</feature>
<dbReference type="PANTHER" id="PTHR44186">
    <property type="match status" value="1"/>
</dbReference>
<proteinExistence type="inferred from homology"/>
<evidence type="ECO:0008006" key="8">
    <source>
        <dbReference type="Google" id="ProtNLM"/>
    </source>
</evidence>
<dbReference type="Gene3D" id="1.25.40.10">
    <property type="entry name" value="Tetratricopeptide repeat domain"/>
    <property type="match status" value="2"/>
</dbReference>
<feature type="region of interest" description="Disordered" evidence="5">
    <location>
        <begin position="218"/>
        <end position="239"/>
    </location>
</feature>
<organism evidence="6 7">
    <name type="scientific">Molorchus minor</name>
    <dbReference type="NCBI Taxonomy" id="1323400"/>
    <lineage>
        <taxon>Eukaryota</taxon>
        <taxon>Metazoa</taxon>
        <taxon>Ecdysozoa</taxon>
        <taxon>Arthropoda</taxon>
        <taxon>Hexapoda</taxon>
        <taxon>Insecta</taxon>
        <taxon>Pterygota</taxon>
        <taxon>Neoptera</taxon>
        <taxon>Endopterygota</taxon>
        <taxon>Coleoptera</taxon>
        <taxon>Polyphaga</taxon>
        <taxon>Cucujiformia</taxon>
        <taxon>Chrysomeloidea</taxon>
        <taxon>Cerambycidae</taxon>
        <taxon>Lamiinae</taxon>
        <taxon>Monochamini</taxon>
        <taxon>Molorchus</taxon>
    </lineage>
</organism>
<dbReference type="EMBL" id="JAPWTJ010000368">
    <property type="protein sequence ID" value="KAJ8979160.1"/>
    <property type="molecule type" value="Genomic_DNA"/>
</dbReference>
<keyword evidence="2 4" id="KW-0802">TPR repeat</keyword>
<dbReference type="PROSITE" id="PS50005">
    <property type="entry name" value="TPR"/>
    <property type="match status" value="5"/>
</dbReference>
<evidence type="ECO:0000313" key="6">
    <source>
        <dbReference type="EMBL" id="KAJ8979160.1"/>
    </source>
</evidence>
<name>A0ABQ9JPJ0_9CUCU</name>
<evidence type="ECO:0000256" key="4">
    <source>
        <dbReference type="PROSITE-ProRule" id="PRU00339"/>
    </source>
</evidence>
<sequence>MATCVTIDAIKLPASSRAPAVFFKLCLVGVILRQQGKFQEAIETFQKCLKLVPNQADRLKEVAKCFLRSLKEWKHRWNRIPDSSSKTNLWDTVNLHNPLAGQIPEARASITHSTQRSHARAKSRNRRPVTEVYEPINDIAETTTDIASPLIERTLTTFLQKMGVFRQKVNQISQPRRRSRSGSRSRSNSIRERYLISVGILRFCLKICSFESRHEGRLAPPLTARPGHGPHGPRGKYASADDIYRTSTSSLYEMHRFKLSLEACLEAERVAESPHWEIYYYLGQNLLKLKNMDKAKEYAQKAVEELKHEMCYTLLIKILVAKGDFKSAVAVSNAAVESCPDSVHMLTESGLLYLKIGQSQHAFERLSSALALEPTHTKALLGIGYITQKHQEYDVALSKYKIAVHYNPESVALWNNIGMCFYSKHKYVAGFVEVSPVNWRTLFNLGLAHLATSQPASAFNFICAAVGFRSDVADCIAVLGCALMELNDPENATKAFRQALVLTPDDPELLVNAAVCSHNAGYPKEASDFLKRLRDMLENGTACTDEYEKCYSEFKDWCDKQNVKTMSENILLAYLMQQSKVVKSSTLWSIYSMLKCLLNIREGIDVRKFLKLVPFLERKAVGYQAKKLKVFTREQIDSFIKEANDNKYLMLKVMELADRLSSVLKIRDPLEAEISAQSGQGIGEISSTDNENDKDETVGPYEQSTTDEVTKQHLEPDEV</sequence>
<feature type="region of interest" description="Disordered" evidence="5">
    <location>
        <begin position="109"/>
        <end position="130"/>
    </location>
</feature>
<protein>
    <recommendedName>
        <fullName evidence="8">Bardet-Biedl syndrome 4</fullName>
    </recommendedName>
</protein>
<evidence type="ECO:0000256" key="1">
    <source>
        <dbReference type="ARBA" id="ARBA00022737"/>
    </source>
</evidence>
<feature type="compositionally biased region" description="Basic and acidic residues" evidence="5">
    <location>
        <begin position="708"/>
        <end position="719"/>
    </location>
</feature>
<evidence type="ECO:0000256" key="5">
    <source>
        <dbReference type="SAM" id="MobiDB-lite"/>
    </source>
</evidence>
<dbReference type="InterPro" id="IPR013105">
    <property type="entry name" value="TPR_2"/>
</dbReference>
<evidence type="ECO:0000256" key="2">
    <source>
        <dbReference type="ARBA" id="ARBA00022803"/>
    </source>
</evidence>
<feature type="repeat" description="TPR" evidence="4">
    <location>
        <begin position="22"/>
        <end position="55"/>
    </location>
</feature>
<reference evidence="6" key="1">
    <citation type="journal article" date="2023" name="Insect Mol. Biol.">
        <title>Genome sequencing provides insights into the evolution of gene families encoding plant cell wall-degrading enzymes in longhorned beetles.</title>
        <authorList>
            <person name="Shin N.R."/>
            <person name="Okamura Y."/>
            <person name="Kirsch R."/>
            <person name="Pauchet Y."/>
        </authorList>
    </citation>
    <scope>NUCLEOTIDE SEQUENCE</scope>
    <source>
        <strain evidence="6">MMC_N1</strain>
    </source>
</reference>
<dbReference type="Proteomes" id="UP001162164">
    <property type="component" value="Unassembled WGS sequence"/>
</dbReference>
<comment type="caution">
    <text evidence="6">The sequence shown here is derived from an EMBL/GenBank/DDBJ whole genome shotgun (WGS) entry which is preliminary data.</text>
</comment>
<keyword evidence="7" id="KW-1185">Reference proteome</keyword>
<dbReference type="Pfam" id="PF07719">
    <property type="entry name" value="TPR_2"/>
    <property type="match status" value="1"/>
</dbReference>
<dbReference type="InterPro" id="IPR019734">
    <property type="entry name" value="TPR_rpt"/>
</dbReference>
<feature type="repeat" description="TPR" evidence="4">
    <location>
        <begin position="276"/>
        <end position="309"/>
    </location>
</feature>
<feature type="repeat" description="TPR" evidence="4">
    <location>
        <begin position="473"/>
        <end position="506"/>
    </location>
</feature>